<keyword evidence="2" id="KW-0808">Transferase</keyword>
<protein>
    <submittedName>
        <fullName evidence="2">Receptor-like kinase</fullName>
    </submittedName>
</protein>
<dbReference type="EMBL" id="LXQA010475106">
    <property type="protein sequence ID" value="MCI54159.1"/>
    <property type="molecule type" value="Genomic_DNA"/>
</dbReference>
<evidence type="ECO:0000256" key="1">
    <source>
        <dbReference type="SAM" id="MobiDB-lite"/>
    </source>
</evidence>
<organism evidence="2 3">
    <name type="scientific">Trifolium medium</name>
    <dbReference type="NCBI Taxonomy" id="97028"/>
    <lineage>
        <taxon>Eukaryota</taxon>
        <taxon>Viridiplantae</taxon>
        <taxon>Streptophyta</taxon>
        <taxon>Embryophyta</taxon>
        <taxon>Tracheophyta</taxon>
        <taxon>Spermatophyta</taxon>
        <taxon>Magnoliopsida</taxon>
        <taxon>eudicotyledons</taxon>
        <taxon>Gunneridae</taxon>
        <taxon>Pentapetalae</taxon>
        <taxon>rosids</taxon>
        <taxon>fabids</taxon>
        <taxon>Fabales</taxon>
        <taxon>Fabaceae</taxon>
        <taxon>Papilionoideae</taxon>
        <taxon>50 kb inversion clade</taxon>
        <taxon>NPAAA clade</taxon>
        <taxon>Hologalegina</taxon>
        <taxon>IRL clade</taxon>
        <taxon>Trifolieae</taxon>
        <taxon>Trifolium</taxon>
    </lineage>
</organism>
<comment type="caution">
    <text evidence="2">The sequence shown here is derived from an EMBL/GenBank/DDBJ whole genome shotgun (WGS) entry which is preliminary data.</text>
</comment>
<accession>A0A392SZL0</accession>
<proteinExistence type="predicted"/>
<keyword evidence="2" id="KW-0675">Receptor</keyword>
<feature type="non-terminal residue" evidence="2">
    <location>
        <position position="74"/>
    </location>
</feature>
<keyword evidence="2" id="KW-0418">Kinase</keyword>
<evidence type="ECO:0000313" key="3">
    <source>
        <dbReference type="Proteomes" id="UP000265520"/>
    </source>
</evidence>
<evidence type="ECO:0000313" key="2">
    <source>
        <dbReference type="EMBL" id="MCI54159.1"/>
    </source>
</evidence>
<dbReference type="Proteomes" id="UP000265520">
    <property type="component" value="Unassembled WGS sequence"/>
</dbReference>
<feature type="compositionally biased region" description="Basic and acidic residues" evidence="1">
    <location>
        <begin position="11"/>
        <end position="20"/>
    </location>
</feature>
<keyword evidence="3" id="KW-1185">Reference proteome</keyword>
<feature type="region of interest" description="Disordered" evidence="1">
    <location>
        <begin position="1"/>
        <end position="28"/>
    </location>
</feature>
<dbReference type="GO" id="GO:0016301">
    <property type="term" value="F:kinase activity"/>
    <property type="evidence" value="ECO:0007669"/>
    <property type="project" value="UniProtKB-KW"/>
</dbReference>
<dbReference type="AlphaFoldDB" id="A0A392SZL0"/>
<reference evidence="2 3" key="1">
    <citation type="journal article" date="2018" name="Front. Plant Sci.">
        <title>Red Clover (Trifolium pratense) and Zigzag Clover (T. medium) - A Picture of Genomic Similarities and Differences.</title>
        <authorList>
            <person name="Dluhosova J."/>
            <person name="Istvanek J."/>
            <person name="Nedelnik J."/>
            <person name="Repkova J."/>
        </authorList>
    </citation>
    <scope>NUCLEOTIDE SEQUENCE [LARGE SCALE GENOMIC DNA]</scope>
    <source>
        <strain evidence="3">cv. 10/8</strain>
        <tissue evidence="2">Leaf</tissue>
    </source>
</reference>
<name>A0A392SZL0_9FABA</name>
<sequence>MEGTPFQGLSIEEKRSERGKAPMTSVKDAQRVLQEGTTPDWGKLVQVRENKYKEGLGFVLTARKGKPSDTFEPI</sequence>